<accession>A0A940YDU2</accession>
<keyword evidence="1" id="KW-0808">Transferase</keyword>
<dbReference type="Proteomes" id="UP000678374">
    <property type="component" value="Unassembled WGS sequence"/>
</dbReference>
<sequence length="250" mass="27719">MKSIVKAALAGAGWELSRPAEREDQALADLSEADRAIVRRVAPFTMTGLERRASLLGAVDHVVRHRIPGDIVECGVWRGGSMMAIALALMARGDTSRHLYLYDTFEGMSAPTEHDRALSGEAAADQLARTERDHPLWAVASLEDVQANLASTGYPAERIHFVRGKVEDTLPATLPAAVALLRLDTDWYESTRHELQHLYPLLARHGLLIIDDYGHWQGARQAVDEYFAAQPEPVFLHRVDYTARLVVKHG</sequence>
<keyword evidence="1" id="KW-0489">Methyltransferase</keyword>
<comment type="caution">
    <text evidence="1">The sequence shown here is derived from an EMBL/GenBank/DDBJ whole genome shotgun (WGS) entry which is preliminary data.</text>
</comment>
<reference evidence="1" key="1">
    <citation type="submission" date="2021-04" db="EMBL/GenBank/DDBJ databases">
        <title>The genome sequence of Ideonella sp. 4Y11.</title>
        <authorList>
            <person name="Liu Y."/>
        </authorList>
    </citation>
    <scope>NUCLEOTIDE SEQUENCE</scope>
    <source>
        <strain evidence="1">4Y11</strain>
    </source>
</reference>
<evidence type="ECO:0000313" key="2">
    <source>
        <dbReference type="Proteomes" id="UP000678374"/>
    </source>
</evidence>
<evidence type="ECO:0000313" key="1">
    <source>
        <dbReference type="EMBL" id="MBQ0958325.1"/>
    </source>
</evidence>
<dbReference type="SUPFAM" id="SSF53335">
    <property type="entry name" value="S-adenosyl-L-methionine-dependent methyltransferases"/>
    <property type="match status" value="1"/>
</dbReference>
<dbReference type="RefSeq" id="WP_210800838.1">
    <property type="nucleotide sequence ID" value="NZ_JAGQDE010000003.1"/>
</dbReference>
<protein>
    <submittedName>
        <fullName evidence="1">Class I SAM-dependent methyltransferase</fullName>
        <ecNumber evidence="1">2.1.1.-</ecNumber>
    </submittedName>
</protein>
<dbReference type="InterPro" id="IPR008884">
    <property type="entry name" value="TylF_MeTrfase"/>
</dbReference>
<dbReference type="EMBL" id="JAGQDE010000003">
    <property type="protein sequence ID" value="MBQ0958325.1"/>
    <property type="molecule type" value="Genomic_DNA"/>
</dbReference>
<dbReference type="GO" id="GO:0032259">
    <property type="term" value="P:methylation"/>
    <property type="evidence" value="ECO:0007669"/>
    <property type="project" value="UniProtKB-KW"/>
</dbReference>
<dbReference type="Pfam" id="PF05711">
    <property type="entry name" value="TylF"/>
    <property type="match status" value="1"/>
</dbReference>
<dbReference type="EC" id="2.1.1.-" evidence="1"/>
<proteinExistence type="predicted"/>
<dbReference type="AlphaFoldDB" id="A0A940YDU2"/>
<gene>
    <name evidence="1" type="ORF">KAK06_05090</name>
</gene>
<dbReference type="GO" id="GO:0008168">
    <property type="term" value="F:methyltransferase activity"/>
    <property type="evidence" value="ECO:0007669"/>
    <property type="project" value="UniProtKB-KW"/>
</dbReference>
<dbReference type="Gene3D" id="3.40.50.150">
    <property type="entry name" value="Vaccinia Virus protein VP39"/>
    <property type="match status" value="1"/>
</dbReference>
<dbReference type="InterPro" id="IPR029063">
    <property type="entry name" value="SAM-dependent_MTases_sf"/>
</dbReference>
<organism evidence="1 2">
    <name type="scientific">Ideonella aquatica</name>
    <dbReference type="NCBI Taxonomy" id="2824119"/>
    <lineage>
        <taxon>Bacteria</taxon>
        <taxon>Pseudomonadati</taxon>
        <taxon>Pseudomonadota</taxon>
        <taxon>Betaproteobacteria</taxon>
        <taxon>Burkholderiales</taxon>
        <taxon>Sphaerotilaceae</taxon>
        <taxon>Ideonella</taxon>
    </lineage>
</organism>
<name>A0A940YDU2_9BURK</name>
<dbReference type="PANTHER" id="PTHR40036">
    <property type="entry name" value="MACROCIN O-METHYLTRANSFERASE"/>
    <property type="match status" value="1"/>
</dbReference>
<dbReference type="PANTHER" id="PTHR40036:SF1">
    <property type="entry name" value="MACROCIN O-METHYLTRANSFERASE"/>
    <property type="match status" value="1"/>
</dbReference>
<keyword evidence="2" id="KW-1185">Reference proteome</keyword>